<sequence length="148" mass="15899">MPIFLLIPIPAHKIPKSPFIKANPKPLPNHLIQQRRVTLRNVSFSPICRHGSQLRGAVKVVFRGGCGVVEKIRGSGVMFLLCGGDVCASRWWLFFAAAEIVGRSDCCEKKLCVAVKIVLGWGCAAVNAVLCGGGVLFRVCGGDVLASR</sequence>
<dbReference type="Proteomes" id="UP001386955">
    <property type="component" value="Unassembled WGS sequence"/>
</dbReference>
<comment type="caution">
    <text evidence="1">The sequence shown here is derived from an EMBL/GenBank/DDBJ whole genome shotgun (WGS) entry which is preliminary data.</text>
</comment>
<name>A0AAN9NWR1_PSOTE</name>
<keyword evidence="2" id="KW-1185">Reference proteome</keyword>
<dbReference type="AlphaFoldDB" id="A0AAN9NWR1"/>
<protein>
    <submittedName>
        <fullName evidence="1">Uncharacterized protein</fullName>
    </submittedName>
</protein>
<evidence type="ECO:0000313" key="1">
    <source>
        <dbReference type="EMBL" id="KAK7380774.1"/>
    </source>
</evidence>
<accession>A0AAN9NWR1</accession>
<gene>
    <name evidence="1" type="ORF">VNO78_33293</name>
</gene>
<dbReference type="EMBL" id="JAYMYS010000009">
    <property type="protein sequence ID" value="KAK7380774.1"/>
    <property type="molecule type" value="Genomic_DNA"/>
</dbReference>
<evidence type="ECO:0000313" key="2">
    <source>
        <dbReference type="Proteomes" id="UP001386955"/>
    </source>
</evidence>
<proteinExistence type="predicted"/>
<organism evidence="1 2">
    <name type="scientific">Psophocarpus tetragonolobus</name>
    <name type="common">Winged bean</name>
    <name type="synonym">Dolichos tetragonolobus</name>
    <dbReference type="NCBI Taxonomy" id="3891"/>
    <lineage>
        <taxon>Eukaryota</taxon>
        <taxon>Viridiplantae</taxon>
        <taxon>Streptophyta</taxon>
        <taxon>Embryophyta</taxon>
        <taxon>Tracheophyta</taxon>
        <taxon>Spermatophyta</taxon>
        <taxon>Magnoliopsida</taxon>
        <taxon>eudicotyledons</taxon>
        <taxon>Gunneridae</taxon>
        <taxon>Pentapetalae</taxon>
        <taxon>rosids</taxon>
        <taxon>fabids</taxon>
        <taxon>Fabales</taxon>
        <taxon>Fabaceae</taxon>
        <taxon>Papilionoideae</taxon>
        <taxon>50 kb inversion clade</taxon>
        <taxon>NPAAA clade</taxon>
        <taxon>indigoferoid/millettioid clade</taxon>
        <taxon>Phaseoleae</taxon>
        <taxon>Psophocarpus</taxon>
    </lineage>
</organism>
<reference evidence="1 2" key="1">
    <citation type="submission" date="2024-01" db="EMBL/GenBank/DDBJ databases">
        <title>The genomes of 5 underutilized Papilionoideae crops provide insights into root nodulation and disease resistanc.</title>
        <authorList>
            <person name="Jiang F."/>
        </authorList>
    </citation>
    <scope>NUCLEOTIDE SEQUENCE [LARGE SCALE GENOMIC DNA]</scope>
    <source>
        <strain evidence="1">DUOXIRENSHENG_FW03</strain>
        <tissue evidence="1">Leaves</tissue>
    </source>
</reference>